<dbReference type="AlphaFoldDB" id="A0A5J9UMH6"/>
<sequence>MFFSFFIASDPARRDGDRCPNPHLLRLRPRQEHSPPSLPPSSQARAPAAVVADVVPGQSGRCDEPCSWHRGGPMKVS</sequence>
<proteinExistence type="predicted"/>
<feature type="non-terminal residue" evidence="2">
    <location>
        <position position="1"/>
    </location>
</feature>
<protein>
    <submittedName>
        <fullName evidence="2">Uncharacterized protein</fullName>
    </submittedName>
</protein>
<feature type="region of interest" description="Disordered" evidence="1">
    <location>
        <begin position="9"/>
        <end position="46"/>
    </location>
</feature>
<evidence type="ECO:0000256" key="1">
    <source>
        <dbReference type="SAM" id="MobiDB-lite"/>
    </source>
</evidence>
<evidence type="ECO:0000313" key="3">
    <source>
        <dbReference type="Proteomes" id="UP000324897"/>
    </source>
</evidence>
<keyword evidence="3" id="KW-1185">Reference proteome</keyword>
<gene>
    <name evidence="2" type="ORF">EJB05_27062</name>
</gene>
<feature type="compositionally biased region" description="Basic and acidic residues" evidence="1">
    <location>
        <begin position="11"/>
        <end position="20"/>
    </location>
</feature>
<dbReference type="Gramene" id="TVU24614">
    <property type="protein sequence ID" value="TVU24614"/>
    <property type="gene ID" value="EJB05_27062"/>
</dbReference>
<comment type="caution">
    <text evidence="2">The sequence shown here is derived from an EMBL/GenBank/DDBJ whole genome shotgun (WGS) entry which is preliminary data.</text>
</comment>
<accession>A0A5J9UMH6</accession>
<organism evidence="2 3">
    <name type="scientific">Eragrostis curvula</name>
    <name type="common">weeping love grass</name>
    <dbReference type="NCBI Taxonomy" id="38414"/>
    <lineage>
        <taxon>Eukaryota</taxon>
        <taxon>Viridiplantae</taxon>
        <taxon>Streptophyta</taxon>
        <taxon>Embryophyta</taxon>
        <taxon>Tracheophyta</taxon>
        <taxon>Spermatophyta</taxon>
        <taxon>Magnoliopsida</taxon>
        <taxon>Liliopsida</taxon>
        <taxon>Poales</taxon>
        <taxon>Poaceae</taxon>
        <taxon>PACMAD clade</taxon>
        <taxon>Chloridoideae</taxon>
        <taxon>Eragrostideae</taxon>
        <taxon>Eragrostidinae</taxon>
        <taxon>Eragrostis</taxon>
    </lineage>
</organism>
<dbReference type="EMBL" id="RWGY01000013">
    <property type="protein sequence ID" value="TVU24614.1"/>
    <property type="molecule type" value="Genomic_DNA"/>
</dbReference>
<dbReference type="Proteomes" id="UP000324897">
    <property type="component" value="Chromosome 2"/>
</dbReference>
<evidence type="ECO:0000313" key="2">
    <source>
        <dbReference type="EMBL" id="TVU24614.1"/>
    </source>
</evidence>
<name>A0A5J9UMH6_9POAL</name>
<reference evidence="2 3" key="1">
    <citation type="journal article" date="2019" name="Sci. Rep.">
        <title>A high-quality genome of Eragrostis curvula grass provides insights into Poaceae evolution and supports new strategies to enhance forage quality.</title>
        <authorList>
            <person name="Carballo J."/>
            <person name="Santos B.A.C.M."/>
            <person name="Zappacosta D."/>
            <person name="Garbus I."/>
            <person name="Selva J.P."/>
            <person name="Gallo C.A."/>
            <person name="Diaz A."/>
            <person name="Albertini E."/>
            <person name="Caccamo M."/>
            <person name="Echenique V."/>
        </authorList>
    </citation>
    <scope>NUCLEOTIDE SEQUENCE [LARGE SCALE GENOMIC DNA]</scope>
    <source>
        <strain evidence="3">cv. Victoria</strain>
        <tissue evidence="2">Leaf</tissue>
    </source>
</reference>